<protein>
    <submittedName>
        <fullName evidence="2">Uncharacterized protein</fullName>
    </submittedName>
</protein>
<feature type="transmembrane region" description="Helical" evidence="1">
    <location>
        <begin position="47"/>
        <end position="71"/>
    </location>
</feature>
<keyword evidence="3" id="KW-1185">Reference proteome</keyword>
<proteinExistence type="predicted"/>
<evidence type="ECO:0000313" key="3">
    <source>
        <dbReference type="Proteomes" id="UP000280405"/>
    </source>
</evidence>
<name>A0A3A8F077_9GAMM</name>
<organism evidence="2 3">
    <name type="scientific">Acinetobacter rongchengensis</name>
    <dbReference type="NCBI Taxonomy" id="2419601"/>
    <lineage>
        <taxon>Bacteria</taxon>
        <taxon>Pseudomonadati</taxon>
        <taxon>Pseudomonadota</taxon>
        <taxon>Gammaproteobacteria</taxon>
        <taxon>Moraxellales</taxon>
        <taxon>Moraxellaceae</taxon>
        <taxon>Acinetobacter</taxon>
    </lineage>
</organism>
<gene>
    <name evidence="2" type="ORF">D7V20_01850</name>
</gene>
<keyword evidence="1" id="KW-0812">Transmembrane</keyword>
<reference evidence="2 3" key="1">
    <citation type="submission" date="2018-09" db="EMBL/GenBank/DDBJ databases">
        <title>The draft genome of Acinetobacter spp. strains.</title>
        <authorList>
            <person name="Qin J."/>
            <person name="Feng Y."/>
            <person name="Zong Z."/>
        </authorList>
    </citation>
    <scope>NUCLEOTIDE SEQUENCE [LARGE SCALE GENOMIC DNA]</scope>
    <source>
        <strain evidence="2 3">WCHAc060115</strain>
    </source>
</reference>
<feature type="transmembrane region" description="Helical" evidence="1">
    <location>
        <begin position="91"/>
        <end position="109"/>
    </location>
</feature>
<keyword evidence="1" id="KW-0472">Membrane</keyword>
<dbReference type="OrthoDB" id="6713417at2"/>
<accession>A0A3A8F077</accession>
<evidence type="ECO:0000256" key="1">
    <source>
        <dbReference type="SAM" id="Phobius"/>
    </source>
</evidence>
<feature type="transmembrane region" description="Helical" evidence="1">
    <location>
        <begin position="12"/>
        <end position="35"/>
    </location>
</feature>
<dbReference type="EMBL" id="RAXT01000002">
    <property type="protein sequence ID" value="RKG40407.1"/>
    <property type="molecule type" value="Genomic_DNA"/>
</dbReference>
<keyword evidence="1" id="KW-1133">Transmembrane helix</keyword>
<dbReference type="Proteomes" id="UP000280405">
    <property type="component" value="Unassembled WGS sequence"/>
</dbReference>
<comment type="caution">
    <text evidence="2">The sequence shown here is derived from an EMBL/GenBank/DDBJ whole genome shotgun (WGS) entry which is preliminary data.</text>
</comment>
<evidence type="ECO:0000313" key="2">
    <source>
        <dbReference type="EMBL" id="RKG40407.1"/>
    </source>
</evidence>
<dbReference type="AlphaFoldDB" id="A0A3A8F077"/>
<sequence>MKALLLSDEISQFHWMMLKSVLLILSLLPISQFFIDIWQGADANSQIMIGFMAISVFSALTIVSFYSALNLSVVHLKTEFSSLFEQYLVKIYRYVPMLSLASMLSYLVTQI</sequence>
<dbReference type="RefSeq" id="WP_120382645.1">
    <property type="nucleotide sequence ID" value="NZ_RAXT01000002.1"/>
</dbReference>